<evidence type="ECO:0000313" key="6">
    <source>
        <dbReference type="Proteomes" id="UP000625804"/>
    </source>
</evidence>
<dbReference type="InterPro" id="IPR023772">
    <property type="entry name" value="DNA-bd_HTH_TetR-type_CS"/>
</dbReference>
<sequence>MVDRKTMIIKKAIKLFAAKGYHSTSIQEIANACGIAKGTLYNYFSSKEEVMLSILKYYSETIRNEIEKIAKDDSLSPKEAFLKQIHYQLDECVKHRDFIEMQIREYAIPVNEEINDFVFEIRASRLNWLINRLYDVYGKEIEKYSLDLATMISGMIREYLEYIILDKKEFNTEKLSLFLIHRIDDLVLSVKNSDENFLNASDLEEFLKISDEKHAKLNYKVNDIIQKVRKDLSIQRITPEIQNKVIETLEVLEEEWLHKEEPKLVVVEGLVLFLKTLPISGFEHYWEQLDEILQEKKSNIAFKL</sequence>
<dbReference type="PROSITE" id="PS01081">
    <property type="entry name" value="HTH_TETR_1"/>
    <property type="match status" value="1"/>
</dbReference>
<dbReference type="PANTHER" id="PTHR43479">
    <property type="entry name" value="ACREF/ENVCD OPERON REPRESSOR-RELATED"/>
    <property type="match status" value="1"/>
</dbReference>
<name>A0A8J8K7R0_9BACI</name>
<dbReference type="InterPro" id="IPR009057">
    <property type="entry name" value="Homeodomain-like_sf"/>
</dbReference>
<evidence type="ECO:0000259" key="4">
    <source>
        <dbReference type="PROSITE" id="PS50977"/>
    </source>
</evidence>
<dbReference type="AlphaFoldDB" id="A0A8J8K7R0"/>
<feature type="DNA-binding region" description="H-T-H motif" evidence="3">
    <location>
        <begin position="25"/>
        <end position="44"/>
    </location>
</feature>
<evidence type="ECO:0000256" key="2">
    <source>
        <dbReference type="ARBA" id="ARBA00023125"/>
    </source>
</evidence>
<accession>A0A8J8K7R0</accession>
<gene>
    <name evidence="5" type="ORF">HR057_04400</name>
</gene>
<protein>
    <submittedName>
        <fullName evidence="5">TetR/AcrR family transcriptional regulator</fullName>
    </submittedName>
</protein>
<keyword evidence="1" id="KW-0678">Repressor</keyword>
<dbReference type="InterPro" id="IPR001647">
    <property type="entry name" value="HTH_TetR"/>
</dbReference>
<keyword evidence="2 3" id="KW-0238">DNA-binding</keyword>
<comment type="caution">
    <text evidence="5">The sequence shown here is derived from an EMBL/GenBank/DDBJ whole genome shotgun (WGS) entry which is preliminary data.</text>
</comment>
<proteinExistence type="predicted"/>
<dbReference type="Pfam" id="PF00440">
    <property type="entry name" value="TetR_N"/>
    <property type="match status" value="1"/>
</dbReference>
<dbReference type="Proteomes" id="UP000625804">
    <property type="component" value="Unassembled WGS sequence"/>
</dbReference>
<keyword evidence="6" id="KW-1185">Reference proteome</keyword>
<reference evidence="5" key="1">
    <citation type="submission" date="2020-06" db="EMBL/GenBank/DDBJ databases">
        <title>A novel thermopfilic bacterium from Erzurum, Turkey.</title>
        <authorList>
            <person name="Adiguzel A."/>
            <person name="Ay H."/>
            <person name="Baltaci M.O."/>
        </authorList>
    </citation>
    <scope>NUCLEOTIDE SEQUENCE</scope>
    <source>
        <strain evidence="5">P2</strain>
    </source>
</reference>
<evidence type="ECO:0000256" key="3">
    <source>
        <dbReference type="PROSITE-ProRule" id="PRU00335"/>
    </source>
</evidence>
<dbReference type="Gene3D" id="1.10.357.10">
    <property type="entry name" value="Tetracycline Repressor, domain 2"/>
    <property type="match status" value="1"/>
</dbReference>
<organism evidence="5 6">
    <name type="scientific">Calidifontibacillus erzurumensis</name>
    <dbReference type="NCBI Taxonomy" id="2741433"/>
    <lineage>
        <taxon>Bacteria</taxon>
        <taxon>Bacillati</taxon>
        <taxon>Bacillota</taxon>
        <taxon>Bacilli</taxon>
        <taxon>Bacillales</taxon>
        <taxon>Bacillaceae</taxon>
        <taxon>Calidifontibacillus/Schinkia group</taxon>
        <taxon>Calidifontibacillus</taxon>
    </lineage>
</organism>
<dbReference type="GO" id="GO:0003677">
    <property type="term" value="F:DNA binding"/>
    <property type="evidence" value="ECO:0007669"/>
    <property type="project" value="UniProtKB-UniRule"/>
</dbReference>
<dbReference type="PROSITE" id="PS50977">
    <property type="entry name" value="HTH_TETR_2"/>
    <property type="match status" value="1"/>
</dbReference>
<dbReference type="PANTHER" id="PTHR43479:SF22">
    <property type="entry name" value="TRANSCRIPTIONAL REGULATOR, TETR FAMILY"/>
    <property type="match status" value="1"/>
</dbReference>
<dbReference type="InterPro" id="IPR050624">
    <property type="entry name" value="HTH-type_Tx_Regulator"/>
</dbReference>
<dbReference type="SUPFAM" id="SSF46689">
    <property type="entry name" value="Homeodomain-like"/>
    <property type="match status" value="1"/>
</dbReference>
<evidence type="ECO:0000313" key="5">
    <source>
        <dbReference type="EMBL" id="NSL51006.1"/>
    </source>
</evidence>
<dbReference type="RefSeq" id="WP_173730205.1">
    <property type="nucleotide sequence ID" value="NZ_JABTTE010000003.1"/>
</dbReference>
<evidence type="ECO:0000256" key="1">
    <source>
        <dbReference type="ARBA" id="ARBA00022491"/>
    </source>
</evidence>
<dbReference type="PRINTS" id="PR00455">
    <property type="entry name" value="HTHTETR"/>
</dbReference>
<feature type="domain" description="HTH tetR-type" evidence="4">
    <location>
        <begin position="2"/>
        <end position="62"/>
    </location>
</feature>
<dbReference type="EMBL" id="JABTTE010000003">
    <property type="protein sequence ID" value="NSL51006.1"/>
    <property type="molecule type" value="Genomic_DNA"/>
</dbReference>